<reference evidence="2" key="1">
    <citation type="submission" date="2021-02" db="EMBL/GenBank/DDBJ databases">
        <authorList>
            <person name="Nowell W R."/>
        </authorList>
    </citation>
    <scope>NUCLEOTIDE SEQUENCE</scope>
</reference>
<sequence length="363" mass="42921">MSLEYTEKQIEGLRKIQRLWRRYIDVQVFRFYRDLINFHNNGDPQILMRTINPTEAKYIDPAAGVRIRFRLAGERFPPTIYYKMFTNRPIQDICANAPRDYTRPYLRLKSAVDSNNKLNRFPQQGSYLKIFIDFVLFIENATISIDQGGWYRRIENNGWRPVAYTHLLQVNIDQYFCSNEFKKPTPFSHSRMQRRQDVEQRRKQRKLEWLKKMYQAGMVNANKNEDLKENDSENEMSRLINETTASILRIYNTFGEEAVEDWEVNELLEWTHNLNYDEYLIDWRTIGTSGSSNILVDRAIRYQQTRDVDDRSNSSLTESRHVSMQANVPTNGSLRMLPMLDGEPSFERTSTTAPSQPASEHKN</sequence>
<evidence type="ECO:0000313" key="3">
    <source>
        <dbReference type="Proteomes" id="UP000663862"/>
    </source>
</evidence>
<dbReference type="PANTHER" id="PTHR33504:SF2">
    <property type="entry name" value="PROTEIN MFI"/>
    <property type="match status" value="1"/>
</dbReference>
<dbReference type="AlphaFoldDB" id="A0A820KYN0"/>
<dbReference type="EMBL" id="CAJOBQ010000412">
    <property type="protein sequence ID" value="CAF4349281.1"/>
    <property type="molecule type" value="Genomic_DNA"/>
</dbReference>
<feature type="compositionally biased region" description="Polar residues" evidence="1">
    <location>
        <begin position="347"/>
        <end position="363"/>
    </location>
</feature>
<evidence type="ECO:0000256" key="1">
    <source>
        <dbReference type="SAM" id="MobiDB-lite"/>
    </source>
</evidence>
<feature type="compositionally biased region" description="Polar residues" evidence="1">
    <location>
        <begin position="313"/>
        <end position="333"/>
    </location>
</feature>
<accession>A0A820KYN0</accession>
<organism evidence="2 3">
    <name type="scientific">Rotaria socialis</name>
    <dbReference type="NCBI Taxonomy" id="392032"/>
    <lineage>
        <taxon>Eukaryota</taxon>
        <taxon>Metazoa</taxon>
        <taxon>Spiralia</taxon>
        <taxon>Gnathifera</taxon>
        <taxon>Rotifera</taxon>
        <taxon>Eurotatoria</taxon>
        <taxon>Bdelloidea</taxon>
        <taxon>Philodinida</taxon>
        <taxon>Philodinidae</taxon>
        <taxon>Rotaria</taxon>
    </lineage>
</organism>
<dbReference type="Proteomes" id="UP000663862">
    <property type="component" value="Unassembled WGS sequence"/>
</dbReference>
<dbReference type="PANTHER" id="PTHR33504">
    <property type="entry name" value="NADH DEHYDROGENASE (UBIQUINONE) 1 BETA SUBCOMPLEX, 4"/>
    <property type="match status" value="1"/>
</dbReference>
<protein>
    <submittedName>
        <fullName evidence="2">Uncharacterized protein</fullName>
    </submittedName>
</protein>
<name>A0A820KYN0_9BILA</name>
<comment type="caution">
    <text evidence="2">The sequence shown here is derived from an EMBL/GenBank/DDBJ whole genome shotgun (WGS) entry which is preliminary data.</text>
</comment>
<gene>
    <name evidence="2" type="ORF">TSG867_LOCUS9425</name>
</gene>
<feature type="region of interest" description="Disordered" evidence="1">
    <location>
        <begin position="307"/>
        <end position="363"/>
    </location>
</feature>
<evidence type="ECO:0000313" key="2">
    <source>
        <dbReference type="EMBL" id="CAF4349281.1"/>
    </source>
</evidence>
<proteinExistence type="predicted"/>